<dbReference type="EMBL" id="HBIK01031834">
    <property type="protein sequence ID" value="CAE0389942.1"/>
    <property type="molecule type" value="Transcribed_RNA"/>
</dbReference>
<name>A0A7S3KRA8_EUPCR</name>
<sequence>MPIDSNNQLNQGLENHIKGLKEKPEGYRKFLTKDEENLNPKRVENYHLSLALMLVFIYFTLTKEYLVSSDFIIIIPFIPQHWKLLSQSPFSVVMLFILTLSYFGQFAMFISWQMRIIANVNNYWTQIFINSIAWVITANIITSRVKDKAKEFRVTTDYFYKHIKQD</sequence>
<reference evidence="2" key="1">
    <citation type="submission" date="2021-01" db="EMBL/GenBank/DDBJ databases">
        <authorList>
            <person name="Corre E."/>
            <person name="Pelletier E."/>
            <person name="Niang G."/>
            <person name="Scheremetjew M."/>
            <person name="Finn R."/>
            <person name="Kale V."/>
            <person name="Holt S."/>
            <person name="Cochrane G."/>
            <person name="Meng A."/>
            <person name="Brown T."/>
            <person name="Cohen L."/>
        </authorList>
    </citation>
    <scope>NUCLEOTIDE SEQUENCE</scope>
    <source>
        <strain evidence="2">CT5</strain>
    </source>
</reference>
<keyword evidence="1" id="KW-0812">Transmembrane</keyword>
<proteinExistence type="predicted"/>
<accession>A0A7S3KRA8</accession>
<dbReference type="AlphaFoldDB" id="A0A7S3KRA8"/>
<feature type="transmembrane region" description="Helical" evidence="1">
    <location>
        <begin position="50"/>
        <end position="78"/>
    </location>
</feature>
<organism evidence="2">
    <name type="scientific">Euplotes crassus</name>
    <dbReference type="NCBI Taxonomy" id="5936"/>
    <lineage>
        <taxon>Eukaryota</taxon>
        <taxon>Sar</taxon>
        <taxon>Alveolata</taxon>
        <taxon>Ciliophora</taxon>
        <taxon>Intramacronucleata</taxon>
        <taxon>Spirotrichea</taxon>
        <taxon>Hypotrichia</taxon>
        <taxon>Euplotida</taxon>
        <taxon>Euplotidae</taxon>
        <taxon>Moneuplotes</taxon>
    </lineage>
</organism>
<feature type="transmembrane region" description="Helical" evidence="1">
    <location>
        <begin position="90"/>
        <end position="111"/>
    </location>
</feature>
<evidence type="ECO:0000256" key="1">
    <source>
        <dbReference type="SAM" id="Phobius"/>
    </source>
</evidence>
<keyword evidence="1" id="KW-0472">Membrane</keyword>
<gene>
    <name evidence="2" type="ORF">ECRA1380_LOCUS14918</name>
</gene>
<evidence type="ECO:0000313" key="2">
    <source>
        <dbReference type="EMBL" id="CAE0389942.1"/>
    </source>
</evidence>
<keyword evidence="1" id="KW-1133">Transmembrane helix</keyword>
<protein>
    <submittedName>
        <fullName evidence="2">Uncharacterized protein</fullName>
    </submittedName>
</protein>
<feature type="transmembrane region" description="Helical" evidence="1">
    <location>
        <begin position="123"/>
        <end position="141"/>
    </location>
</feature>